<feature type="transmembrane region" description="Helical" evidence="7">
    <location>
        <begin position="7"/>
        <end position="31"/>
    </location>
</feature>
<name>A0A9D3Q8X2_MEGAT</name>
<dbReference type="PRINTS" id="PR01611">
    <property type="entry name" value="LIMPII"/>
</dbReference>
<organism evidence="8 9">
    <name type="scientific">Megalops atlanticus</name>
    <name type="common">Tarpon</name>
    <name type="synonym">Clupea gigantea</name>
    <dbReference type="NCBI Taxonomy" id="7932"/>
    <lineage>
        <taxon>Eukaryota</taxon>
        <taxon>Metazoa</taxon>
        <taxon>Chordata</taxon>
        <taxon>Craniata</taxon>
        <taxon>Vertebrata</taxon>
        <taxon>Euteleostomi</taxon>
        <taxon>Actinopterygii</taxon>
        <taxon>Neopterygii</taxon>
        <taxon>Teleostei</taxon>
        <taxon>Elopiformes</taxon>
        <taxon>Megalopidae</taxon>
        <taxon>Megalops</taxon>
    </lineage>
</organism>
<dbReference type="GO" id="GO:0006898">
    <property type="term" value="P:receptor-mediated endocytosis"/>
    <property type="evidence" value="ECO:0007669"/>
    <property type="project" value="TreeGrafter"/>
</dbReference>
<evidence type="ECO:0000313" key="9">
    <source>
        <dbReference type="Proteomes" id="UP001046870"/>
    </source>
</evidence>
<accession>A0A9D3Q8X2</accession>
<keyword evidence="3 7" id="KW-0812">Transmembrane</keyword>
<protein>
    <recommendedName>
        <fullName evidence="10">Lysosome membrane protein 2-like</fullName>
    </recommendedName>
</protein>
<evidence type="ECO:0000256" key="6">
    <source>
        <dbReference type="ARBA" id="ARBA00023180"/>
    </source>
</evidence>
<sequence>MTRRSCAVYATGIVCAHLLIVGIALIVAQVFQTLIHNRLKKEITLTEGSRVFETWKNPPPPVYMQYFFFNVTNPKDFLAGGRASVTQIGPYTYREYRPRENVTFVDNGTKVSAYTPKSFVFEPEMSVGDPKVDLVTTINIPALAVMDKVKGSFFMGTMVSMWMNSIGVGVFMTRPVHELLWGFKDPLLTRIHPMKPEIEEYFGLMYKKNGTSDGEFVFHTGEQNYMDYGRIHTWKGESQTRYWATNLTNMINGTDGSVFHPLLSKEEQLYVFSPDLCRSIYMKFVKDVEIKGIPAYRFAPPRSVLASREENPANAGFCLPGDQCLGTGVLRVSVCRKGAPVVVSFPHFYQGDEKYIKGVEGLSPNQEDHETFLDINPTTGVPIRASKRAQINILVNRISGFPQTKLINETIFPIVYVNETVVIDDASAAKMRTLLLMVMLVSNLPLLIIGMGAILLIVLIVLIYKSRQKKTTAKEDTAYTQVSDKAEELADDPSNQYKNGSYIVMTPVEGEKC</sequence>
<feature type="transmembrane region" description="Helical" evidence="7">
    <location>
        <begin position="434"/>
        <end position="464"/>
    </location>
</feature>
<dbReference type="PANTHER" id="PTHR11923:SF94">
    <property type="entry name" value="LYSOSOME MEMBRANE PROTEIN 2"/>
    <property type="match status" value="1"/>
</dbReference>
<keyword evidence="9" id="KW-1185">Reference proteome</keyword>
<dbReference type="InterPro" id="IPR005429">
    <property type="entry name" value="LimpII"/>
</dbReference>
<evidence type="ECO:0000256" key="3">
    <source>
        <dbReference type="ARBA" id="ARBA00022692"/>
    </source>
</evidence>
<dbReference type="OrthoDB" id="18585at2759"/>
<keyword evidence="4 7" id="KW-1133">Transmembrane helix</keyword>
<dbReference type="Pfam" id="PF01130">
    <property type="entry name" value="CD36"/>
    <property type="match status" value="1"/>
</dbReference>
<comment type="caution">
    <text evidence="8">The sequence shown here is derived from an EMBL/GenBank/DDBJ whole genome shotgun (WGS) entry which is preliminary data.</text>
</comment>
<dbReference type="GO" id="GO:0005764">
    <property type="term" value="C:lysosome"/>
    <property type="evidence" value="ECO:0007669"/>
    <property type="project" value="InterPro"/>
</dbReference>
<evidence type="ECO:0008006" key="10">
    <source>
        <dbReference type="Google" id="ProtNLM"/>
    </source>
</evidence>
<dbReference type="PRINTS" id="PR01609">
    <property type="entry name" value="CD36FAMILY"/>
</dbReference>
<keyword evidence="6" id="KW-0325">Glycoprotein</keyword>
<gene>
    <name evidence="8" type="ORF">MATL_G00090720</name>
</gene>
<comment type="similarity">
    <text evidence="2">Belongs to the CD36 family.</text>
</comment>
<dbReference type="InterPro" id="IPR002159">
    <property type="entry name" value="CD36_fam"/>
</dbReference>
<dbReference type="GO" id="GO:0016020">
    <property type="term" value="C:membrane"/>
    <property type="evidence" value="ECO:0007669"/>
    <property type="project" value="UniProtKB-SubCell"/>
</dbReference>
<dbReference type="PANTHER" id="PTHR11923">
    <property type="entry name" value="SCAVENGER RECEPTOR CLASS B TYPE-1 SR-B1"/>
    <property type="match status" value="1"/>
</dbReference>
<reference evidence="8" key="1">
    <citation type="submission" date="2021-01" db="EMBL/GenBank/DDBJ databases">
        <authorList>
            <person name="Zahm M."/>
            <person name="Roques C."/>
            <person name="Cabau C."/>
            <person name="Klopp C."/>
            <person name="Donnadieu C."/>
            <person name="Jouanno E."/>
            <person name="Lampietro C."/>
            <person name="Louis A."/>
            <person name="Herpin A."/>
            <person name="Echchiki A."/>
            <person name="Berthelot C."/>
            <person name="Parey E."/>
            <person name="Roest-Crollius H."/>
            <person name="Braasch I."/>
            <person name="Postlethwait J."/>
            <person name="Bobe J."/>
            <person name="Montfort J."/>
            <person name="Bouchez O."/>
            <person name="Begum T."/>
            <person name="Mejri S."/>
            <person name="Adams A."/>
            <person name="Chen W.-J."/>
            <person name="Guiguen Y."/>
        </authorList>
    </citation>
    <scope>NUCLEOTIDE SEQUENCE</scope>
    <source>
        <strain evidence="8">YG-15Mar2019-1</strain>
        <tissue evidence="8">Brain</tissue>
    </source>
</reference>
<proteinExistence type="inferred from homology"/>
<dbReference type="GO" id="GO:0006622">
    <property type="term" value="P:protein targeting to lysosome"/>
    <property type="evidence" value="ECO:0007669"/>
    <property type="project" value="TreeGrafter"/>
</dbReference>
<evidence type="ECO:0000256" key="2">
    <source>
        <dbReference type="ARBA" id="ARBA00010532"/>
    </source>
</evidence>
<dbReference type="Proteomes" id="UP001046870">
    <property type="component" value="Chromosome 6"/>
</dbReference>
<comment type="subcellular location">
    <subcellularLocation>
        <location evidence="1">Membrane</location>
    </subcellularLocation>
</comment>
<evidence type="ECO:0000256" key="1">
    <source>
        <dbReference type="ARBA" id="ARBA00004370"/>
    </source>
</evidence>
<evidence type="ECO:0000313" key="8">
    <source>
        <dbReference type="EMBL" id="KAG7477120.1"/>
    </source>
</evidence>
<evidence type="ECO:0000256" key="7">
    <source>
        <dbReference type="SAM" id="Phobius"/>
    </source>
</evidence>
<keyword evidence="5 7" id="KW-0472">Membrane</keyword>
<dbReference type="GO" id="GO:0005044">
    <property type="term" value="F:scavenger receptor activity"/>
    <property type="evidence" value="ECO:0007669"/>
    <property type="project" value="InterPro"/>
</dbReference>
<dbReference type="EMBL" id="JAFDVH010000006">
    <property type="protein sequence ID" value="KAG7477120.1"/>
    <property type="molecule type" value="Genomic_DNA"/>
</dbReference>
<evidence type="ECO:0000256" key="5">
    <source>
        <dbReference type="ARBA" id="ARBA00023136"/>
    </source>
</evidence>
<dbReference type="AlphaFoldDB" id="A0A9D3Q8X2"/>
<evidence type="ECO:0000256" key="4">
    <source>
        <dbReference type="ARBA" id="ARBA00022989"/>
    </source>
</evidence>